<dbReference type="RefSeq" id="WP_133559242.1">
    <property type="nucleotide sequence ID" value="NZ_SNWM01000008.1"/>
</dbReference>
<dbReference type="OrthoDB" id="9785375at2"/>
<dbReference type="AlphaFoldDB" id="A0A4R6IC28"/>
<dbReference type="Proteomes" id="UP000295499">
    <property type="component" value="Unassembled WGS sequence"/>
</dbReference>
<dbReference type="SUPFAM" id="SSF53448">
    <property type="entry name" value="Nucleotide-diphospho-sugar transferases"/>
    <property type="match status" value="1"/>
</dbReference>
<proteinExistence type="predicted"/>
<evidence type="ECO:0008006" key="3">
    <source>
        <dbReference type="Google" id="ProtNLM"/>
    </source>
</evidence>
<sequence length="304" mass="35160">MSDLAPILLFTYKRLDTLKAAVTALKKNELAAQSDLFIFSDAAKSDHDQPTVQKVREFLKQIDGFNKVSIYESSNNKGLARSIIEGVTKVINDYGRAIVLEDDLLTVPSFLQFTNQALSFYKDQSNVYSISGYNYDFKVRENGVYDNYFVTRGCSWGWATWADRWNKVDWNIANYSDIESAAFKKSFNKSGTDLTSMLLKQRDGLIDSWAIRWYYNQWKLNGLTVYPVRSLIDNQGFDDDATHTKVFNRYKTNLMDSQLTKFNLDPVVAIDNYYQKLMQAKFSIFTRIFWGKGMTILMKLKMVK</sequence>
<dbReference type="InterPro" id="IPR029044">
    <property type="entry name" value="Nucleotide-diphossugar_trans"/>
</dbReference>
<organism evidence="1 2">
    <name type="scientific">Pedobacter duraquae</name>
    <dbReference type="NCBI Taxonomy" id="425511"/>
    <lineage>
        <taxon>Bacteria</taxon>
        <taxon>Pseudomonadati</taxon>
        <taxon>Bacteroidota</taxon>
        <taxon>Sphingobacteriia</taxon>
        <taxon>Sphingobacteriales</taxon>
        <taxon>Sphingobacteriaceae</taxon>
        <taxon>Pedobacter</taxon>
    </lineage>
</organism>
<reference evidence="1 2" key="1">
    <citation type="submission" date="2019-03" db="EMBL/GenBank/DDBJ databases">
        <title>Genomic Encyclopedia of Archaeal and Bacterial Type Strains, Phase II (KMG-II): from individual species to whole genera.</title>
        <authorList>
            <person name="Goeker M."/>
        </authorList>
    </citation>
    <scope>NUCLEOTIDE SEQUENCE [LARGE SCALE GENOMIC DNA]</scope>
    <source>
        <strain evidence="1 2">DSM 19034</strain>
    </source>
</reference>
<evidence type="ECO:0000313" key="2">
    <source>
        <dbReference type="Proteomes" id="UP000295499"/>
    </source>
</evidence>
<evidence type="ECO:0000313" key="1">
    <source>
        <dbReference type="EMBL" id="TDO19028.1"/>
    </source>
</evidence>
<dbReference type="Gene3D" id="3.90.550.10">
    <property type="entry name" value="Spore Coat Polysaccharide Biosynthesis Protein SpsA, Chain A"/>
    <property type="match status" value="1"/>
</dbReference>
<protein>
    <recommendedName>
        <fullName evidence="3">Glycosyl transferase family 2</fullName>
    </recommendedName>
</protein>
<dbReference type="EMBL" id="SNWM01000008">
    <property type="protein sequence ID" value="TDO19028.1"/>
    <property type="molecule type" value="Genomic_DNA"/>
</dbReference>
<comment type="caution">
    <text evidence="1">The sequence shown here is derived from an EMBL/GenBank/DDBJ whole genome shotgun (WGS) entry which is preliminary data.</text>
</comment>
<keyword evidence="2" id="KW-1185">Reference proteome</keyword>
<gene>
    <name evidence="1" type="ORF">CLV32_4650</name>
</gene>
<name>A0A4R6IC28_9SPHI</name>
<accession>A0A4R6IC28</accession>